<dbReference type="CDD" id="cd00995">
    <property type="entry name" value="PBP2_NikA_DppA_OppA_like"/>
    <property type="match status" value="1"/>
</dbReference>
<dbReference type="GO" id="GO:1904680">
    <property type="term" value="F:peptide transmembrane transporter activity"/>
    <property type="evidence" value="ECO:0007669"/>
    <property type="project" value="TreeGrafter"/>
</dbReference>
<protein>
    <recommendedName>
        <fullName evidence="2">Solute-binding protein family 5 domain-containing protein</fullName>
    </recommendedName>
</protein>
<sequence length="612" mass="67670">MKRKYVFLILGCLIAVALVLASCSSADDTTTTTPDDTTTTTPDDTTTTTEDTTPTTAADIEETETTSTPDVAEPTAEPSEPVYGGTLTTAISLTPYNWDCAYQLWNSCVYTWPVATKLSEVDWWKGPAGTNEWNFDLPGVTPSRAVAGPGLANSWEMPDTQTITFHLQEGVMFQDKPGVMTAREFTADDAVWNIERFATTEGNWYNTNPAGPGTVTAIDRYTVEVKQKAVGYGTALSLPWYYPFIAPEQIEVYGDASDWRGATGTGAYMLTDYVSDSSIRYERNDNWFKKDPEGRSLPYLDEVRVLVITDKSTRISALRTGQIDTMNDVLWQDAESLHDTNPELQSRGKLATSPVKLFLPNDAAPFGPTYDPDALKVRRAASMAIDYEGIIEGYYKGNGILTPTLTAPALDPDGAFLYENLPADVKEAYTYNPERARELLVEAGYPDGFKTTITTSPDRADLVSLVVGWWNDVGIEAEIEIAEVGALWGIILGHTMETPLATAWGFGSEGPGVYSHNEAGELYLYNGGLVDCPKCDEWYIELNTAFDDDRRAELYMLGSMEALVNQFQIVLPAEIQYNFWQPWVGGYRGETSSGFYNGSAIWNFIWVDEDLK</sequence>
<comment type="caution">
    <text evidence="3">The sequence shown here is derived from an EMBL/GenBank/DDBJ whole genome shotgun (WGS) entry which is preliminary data.</text>
</comment>
<evidence type="ECO:0000313" key="3">
    <source>
        <dbReference type="EMBL" id="KKM85870.1"/>
    </source>
</evidence>
<accession>A0A0F9NAW3</accession>
<dbReference type="PANTHER" id="PTHR30290">
    <property type="entry name" value="PERIPLASMIC BINDING COMPONENT OF ABC TRANSPORTER"/>
    <property type="match status" value="1"/>
</dbReference>
<gene>
    <name evidence="3" type="ORF">LCGC14_1284700</name>
</gene>
<proteinExistence type="predicted"/>
<dbReference type="Gene3D" id="3.10.105.10">
    <property type="entry name" value="Dipeptide-binding Protein, Domain 3"/>
    <property type="match status" value="1"/>
</dbReference>
<reference evidence="3" key="1">
    <citation type="journal article" date="2015" name="Nature">
        <title>Complex archaea that bridge the gap between prokaryotes and eukaryotes.</title>
        <authorList>
            <person name="Spang A."/>
            <person name="Saw J.H."/>
            <person name="Jorgensen S.L."/>
            <person name="Zaremba-Niedzwiedzka K."/>
            <person name="Martijn J."/>
            <person name="Lind A.E."/>
            <person name="van Eijk R."/>
            <person name="Schleper C."/>
            <person name="Guy L."/>
            <person name="Ettema T.J."/>
        </authorList>
    </citation>
    <scope>NUCLEOTIDE SEQUENCE</scope>
</reference>
<dbReference type="Gene3D" id="3.40.190.10">
    <property type="entry name" value="Periplasmic binding protein-like II"/>
    <property type="match status" value="1"/>
</dbReference>
<dbReference type="InterPro" id="IPR000914">
    <property type="entry name" value="SBP_5_dom"/>
</dbReference>
<name>A0A0F9NAW3_9ZZZZ</name>
<dbReference type="PROSITE" id="PS51257">
    <property type="entry name" value="PROKAR_LIPOPROTEIN"/>
    <property type="match status" value="1"/>
</dbReference>
<dbReference type="InterPro" id="IPR039424">
    <property type="entry name" value="SBP_5"/>
</dbReference>
<organism evidence="3">
    <name type="scientific">marine sediment metagenome</name>
    <dbReference type="NCBI Taxonomy" id="412755"/>
    <lineage>
        <taxon>unclassified sequences</taxon>
        <taxon>metagenomes</taxon>
        <taxon>ecological metagenomes</taxon>
    </lineage>
</organism>
<dbReference type="SUPFAM" id="SSF53850">
    <property type="entry name" value="Periplasmic binding protein-like II"/>
    <property type="match status" value="1"/>
</dbReference>
<feature type="region of interest" description="Disordered" evidence="1">
    <location>
        <begin position="26"/>
        <end position="84"/>
    </location>
</feature>
<dbReference type="GO" id="GO:0042597">
    <property type="term" value="C:periplasmic space"/>
    <property type="evidence" value="ECO:0007669"/>
    <property type="project" value="UniProtKB-ARBA"/>
</dbReference>
<dbReference type="Pfam" id="PF00496">
    <property type="entry name" value="SBP_bac_5"/>
    <property type="match status" value="1"/>
</dbReference>
<evidence type="ECO:0000259" key="2">
    <source>
        <dbReference type="Pfam" id="PF00496"/>
    </source>
</evidence>
<dbReference type="EMBL" id="LAZR01007341">
    <property type="protein sequence ID" value="KKM85870.1"/>
    <property type="molecule type" value="Genomic_DNA"/>
</dbReference>
<feature type="domain" description="Solute-binding protein family 5" evidence="2">
    <location>
        <begin position="149"/>
        <end position="482"/>
    </location>
</feature>
<dbReference type="AlphaFoldDB" id="A0A0F9NAW3"/>
<dbReference type="GO" id="GO:0043190">
    <property type="term" value="C:ATP-binding cassette (ABC) transporter complex"/>
    <property type="evidence" value="ECO:0007669"/>
    <property type="project" value="InterPro"/>
</dbReference>
<feature type="compositionally biased region" description="Low complexity" evidence="1">
    <location>
        <begin position="26"/>
        <end position="58"/>
    </location>
</feature>
<evidence type="ECO:0000256" key="1">
    <source>
        <dbReference type="SAM" id="MobiDB-lite"/>
    </source>
</evidence>
<dbReference type="GO" id="GO:0015833">
    <property type="term" value="P:peptide transport"/>
    <property type="evidence" value="ECO:0007669"/>
    <property type="project" value="TreeGrafter"/>
</dbReference>